<dbReference type="PANTHER" id="PTHR46401:SF2">
    <property type="entry name" value="GLYCOSYLTRANSFERASE WBBK-RELATED"/>
    <property type="match status" value="1"/>
</dbReference>
<dbReference type="SUPFAM" id="SSF53756">
    <property type="entry name" value="UDP-Glycosyltransferase/glycogen phosphorylase"/>
    <property type="match status" value="1"/>
</dbReference>
<dbReference type="GO" id="GO:0016757">
    <property type="term" value="F:glycosyltransferase activity"/>
    <property type="evidence" value="ECO:0007669"/>
    <property type="project" value="TreeGrafter"/>
</dbReference>
<dbReference type="PANTHER" id="PTHR46401">
    <property type="entry name" value="GLYCOSYLTRANSFERASE WBBK-RELATED"/>
    <property type="match status" value="1"/>
</dbReference>
<gene>
    <name evidence="3" type="ORF">GCM10010831_11890</name>
</gene>
<accession>A0A917E8U9</accession>
<dbReference type="Proteomes" id="UP000599688">
    <property type="component" value="Unassembled WGS sequence"/>
</dbReference>
<name>A0A917E8U9_9FLAO</name>
<evidence type="ECO:0000313" key="3">
    <source>
        <dbReference type="EMBL" id="GGE12087.1"/>
    </source>
</evidence>
<dbReference type="AlphaFoldDB" id="A0A917E8U9"/>
<dbReference type="GO" id="GO:0009103">
    <property type="term" value="P:lipopolysaccharide biosynthetic process"/>
    <property type="evidence" value="ECO:0007669"/>
    <property type="project" value="TreeGrafter"/>
</dbReference>
<evidence type="ECO:0000259" key="2">
    <source>
        <dbReference type="Pfam" id="PF13524"/>
    </source>
</evidence>
<sequence length="345" mass="39835">MKILFAGKSKLDYNRVKVIKAGLEQLIDVEVIELKIKKGKSDNLKLLKQLDKEVDYIYIPPMRHADVSYIKKHTNKPIVFDPLISKYLTKADYGQFWKLPVKYFLDKIPFSKADILLADTNAHRDYFIKKFQLKTQKVHTLYIGADTKTFFKQKKESNANPNFIVGFYGSFIPLQGTDKIIETAYLLKDEKDLFFEIIGDGYTFKKAKQLAKKWNLTNIHFHGKVKYEKLSPLINSFDLCLGIFGNSKKADMVIPNKVYHYASIGKCILTKHTDGIKELFTDQKNIVLCDNSPKDMAEKIKNLKENPEQIKKVGLAAEKLLRIDYNEVEVAQRFLSILKQHKSAN</sequence>
<dbReference type="EMBL" id="BMGL01000006">
    <property type="protein sequence ID" value="GGE12087.1"/>
    <property type="molecule type" value="Genomic_DNA"/>
</dbReference>
<feature type="domain" description="Spore protein YkvP/CgeB glycosyl transferase-like" evidence="2">
    <location>
        <begin position="188"/>
        <end position="335"/>
    </location>
</feature>
<keyword evidence="4" id="KW-1185">Reference proteome</keyword>
<dbReference type="InterPro" id="IPR055259">
    <property type="entry name" value="YkvP/CgeB_Glyco_trans-like"/>
</dbReference>
<organism evidence="3 4">
    <name type="scientific">Psychroflexus salis</name>
    <dbReference type="NCBI Taxonomy" id="1526574"/>
    <lineage>
        <taxon>Bacteria</taxon>
        <taxon>Pseudomonadati</taxon>
        <taxon>Bacteroidota</taxon>
        <taxon>Flavobacteriia</taxon>
        <taxon>Flavobacteriales</taxon>
        <taxon>Flavobacteriaceae</taxon>
        <taxon>Psychroflexus</taxon>
    </lineage>
</organism>
<protein>
    <recommendedName>
        <fullName evidence="2">Spore protein YkvP/CgeB glycosyl transferase-like domain-containing protein</fullName>
    </recommendedName>
</protein>
<proteinExistence type="predicted"/>
<dbReference type="Gene3D" id="3.40.50.2000">
    <property type="entry name" value="Glycogen Phosphorylase B"/>
    <property type="match status" value="2"/>
</dbReference>
<reference evidence="3 4" key="1">
    <citation type="journal article" date="2014" name="Int. J. Syst. Evol. Microbiol.">
        <title>Complete genome sequence of Corynebacterium casei LMG S-19264T (=DSM 44701T), isolated from a smear-ripened cheese.</title>
        <authorList>
            <consortium name="US DOE Joint Genome Institute (JGI-PGF)"/>
            <person name="Walter F."/>
            <person name="Albersmeier A."/>
            <person name="Kalinowski J."/>
            <person name="Ruckert C."/>
        </authorList>
    </citation>
    <scope>NUCLEOTIDE SEQUENCE [LARGE SCALE GENOMIC DNA]</scope>
    <source>
        <strain evidence="3 4">CGMCC 1.12925</strain>
    </source>
</reference>
<evidence type="ECO:0000256" key="1">
    <source>
        <dbReference type="ARBA" id="ARBA00022679"/>
    </source>
</evidence>
<keyword evidence="1" id="KW-0808">Transferase</keyword>
<dbReference type="RefSeq" id="WP_188405899.1">
    <property type="nucleotide sequence ID" value="NZ_BMGL01000006.1"/>
</dbReference>
<dbReference type="Pfam" id="PF13524">
    <property type="entry name" value="Glyco_trans_1_2"/>
    <property type="match status" value="1"/>
</dbReference>
<comment type="caution">
    <text evidence="3">The sequence shown here is derived from an EMBL/GenBank/DDBJ whole genome shotgun (WGS) entry which is preliminary data.</text>
</comment>
<evidence type="ECO:0000313" key="4">
    <source>
        <dbReference type="Proteomes" id="UP000599688"/>
    </source>
</evidence>